<protein>
    <submittedName>
        <fullName evidence="2">Uncharacterized protein</fullName>
    </submittedName>
</protein>
<evidence type="ECO:0000313" key="3">
    <source>
        <dbReference type="Proteomes" id="UP000694403"/>
    </source>
</evidence>
<keyword evidence="3" id="KW-1185">Reference proteome</keyword>
<feature type="chain" id="PRO_5034094334" evidence="1">
    <location>
        <begin position="19"/>
        <end position="92"/>
    </location>
</feature>
<evidence type="ECO:0000256" key="1">
    <source>
        <dbReference type="SAM" id="SignalP"/>
    </source>
</evidence>
<dbReference type="AlphaFoldDB" id="A0A8C3S078"/>
<name>A0A8C3S078_CHESE</name>
<reference evidence="2" key="1">
    <citation type="submission" date="2025-08" db="UniProtKB">
        <authorList>
            <consortium name="Ensembl"/>
        </authorList>
    </citation>
    <scope>IDENTIFICATION</scope>
</reference>
<keyword evidence="1" id="KW-0732">Signal</keyword>
<evidence type="ECO:0000313" key="2">
    <source>
        <dbReference type="Ensembl" id="ENSCSRP00000006718.1"/>
    </source>
</evidence>
<dbReference type="Proteomes" id="UP000694403">
    <property type="component" value="Unplaced"/>
</dbReference>
<dbReference type="Ensembl" id="ENSCSRT00000006932.1">
    <property type="protein sequence ID" value="ENSCSRP00000006718.1"/>
    <property type="gene ID" value="ENSCSRG00000004997.1"/>
</dbReference>
<reference evidence="2" key="2">
    <citation type="submission" date="2025-09" db="UniProtKB">
        <authorList>
            <consortium name="Ensembl"/>
        </authorList>
    </citation>
    <scope>IDENTIFICATION</scope>
</reference>
<organism evidence="2 3">
    <name type="scientific">Chelydra serpentina</name>
    <name type="common">Snapping turtle</name>
    <name type="synonym">Testudo serpentina</name>
    <dbReference type="NCBI Taxonomy" id="8475"/>
    <lineage>
        <taxon>Eukaryota</taxon>
        <taxon>Metazoa</taxon>
        <taxon>Chordata</taxon>
        <taxon>Craniata</taxon>
        <taxon>Vertebrata</taxon>
        <taxon>Euteleostomi</taxon>
        <taxon>Archelosauria</taxon>
        <taxon>Testudinata</taxon>
        <taxon>Testudines</taxon>
        <taxon>Cryptodira</taxon>
        <taxon>Durocryptodira</taxon>
        <taxon>Americhelydia</taxon>
        <taxon>Chelydroidea</taxon>
        <taxon>Chelydridae</taxon>
        <taxon>Chelydra</taxon>
    </lineage>
</organism>
<accession>A0A8C3S078</accession>
<feature type="signal peptide" evidence="1">
    <location>
        <begin position="1"/>
        <end position="18"/>
    </location>
</feature>
<sequence>GQTNPLASLCLSFPFVIGGDTTCQPHREQGKLGLKPGISDVWEGRCTPKQRIKTLLPCFWLMSAGRCGEWEPWLKCSLLYGMSGLVYFGPSL</sequence>
<proteinExistence type="predicted"/>